<keyword evidence="1" id="KW-0472">Membrane</keyword>
<feature type="chain" id="PRO_5013137337" evidence="2">
    <location>
        <begin position="21"/>
        <end position="70"/>
    </location>
</feature>
<proteinExistence type="predicted"/>
<dbReference type="InterPro" id="IPR030888">
    <property type="entry name" value="Put_ccm"/>
</dbReference>
<dbReference type="OrthoDB" id="886941at2"/>
<reference evidence="3 4" key="1">
    <citation type="submission" date="2016-07" db="EMBL/GenBank/DDBJ databases">
        <title>Genomic analysis of zinc-resistant bacterium Mucilaginibacter pedocola TBZ30.</title>
        <authorList>
            <person name="Huang J."/>
            <person name="Tang J."/>
        </authorList>
    </citation>
    <scope>NUCLEOTIDE SEQUENCE [LARGE SCALE GENOMIC DNA]</scope>
    <source>
        <strain evidence="3 4">TBZ30</strain>
    </source>
</reference>
<keyword evidence="1" id="KW-1133">Transmembrane helix</keyword>
<dbReference type="EMBL" id="MBTF01000004">
    <property type="protein sequence ID" value="OOQ60937.1"/>
    <property type="molecule type" value="Genomic_DNA"/>
</dbReference>
<accession>A0A1S9PJ27</accession>
<dbReference type="NCBIfam" id="TIGR04391">
    <property type="entry name" value="CcmD_alt_fam"/>
    <property type="match status" value="1"/>
</dbReference>
<feature type="transmembrane region" description="Helical" evidence="1">
    <location>
        <begin position="36"/>
        <end position="58"/>
    </location>
</feature>
<organism evidence="3 4">
    <name type="scientific">Mucilaginibacter pedocola</name>
    <dbReference type="NCBI Taxonomy" id="1792845"/>
    <lineage>
        <taxon>Bacteria</taxon>
        <taxon>Pseudomonadati</taxon>
        <taxon>Bacteroidota</taxon>
        <taxon>Sphingobacteriia</taxon>
        <taxon>Sphingobacteriales</taxon>
        <taxon>Sphingobacteriaceae</taxon>
        <taxon>Mucilaginibacter</taxon>
    </lineage>
</organism>
<comment type="caution">
    <text evidence="3">The sequence shown here is derived from an EMBL/GenBank/DDBJ whole genome shotgun (WGS) entry which is preliminary data.</text>
</comment>
<name>A0A1S9PJ27_9SPHI</name>
<gene>
    <name evidence="3" type="ORF">BC343_23555</name>
</gene>
<evidence type="ECO:0000313" key="4">
    <source>
        <dbReference type="Proteomes" id="UP000189739"/>
    </source>
</evidence>
<protein>
    <submittedName>
        <fullName evidence="3">CcmD family protein</fullName>
    </submittedName>
</protein>
<dbReference type="STRING" id="1792845.BC343_23555"/>
<evidence type="ECO:0000256" key="2">
    <source>
        <dbReference type="SAM" id="SignalP"/>
    </source>
</evidence>
<feature type="signal peptide" evidence="2">
    <location>
        <begin position="1"/>
        <end position="20"/>
    </location>
</feature>
<evidence type="ECO:0000256" key="1">
    <source>
        <dbReference type="SAM" id="Phobius"/>
    </source>
</evidence>
<keyword evidence="1" id="KW-0812">Transmembrane</keyword>
<dbReference type="Proteomes" id="UP000189739">
    <property type="component" value="Unassembled WGS sequence"/>
</dbReference>
<keyword evidence="4" id="KW-1185">Reference proteome</keyword>
<sequence length="70" mass="7892">MKRSLFLVLTLLLNFVTAFAQPGSDVEMADKLRVSGMIYVVVITVAIVFIGLAVYLFSIDRRLKKIEKDN</sequence>
<dbReference type="Pfam" id="PF20077">
    <property type="entry name" value="CcmD_alt"/>
    <property type="match status" value="1"/>
</dbReference>
<evidence type="ECO:0000313" key="3">
    <source>
        <dbReference type="EMBL" id="OOQ60937.1"/>
    </source>
</evidence>
<keyword evidence="2" id="KW-0732">Signal</keyword>
<dbReference type="AlphaFoldDB" id="A0A1S9PJ27"/>
<dbReference type="RefSeq" id="WP_078347256.1">
    <property type="nucleotide sequence ID" value="NZ_MBTF01000004.1"/>
</dbReference>